<evidence type="ECO:0000313" key="1">
    <source>
        <dbReference type="EMBL" id="NMW93030.1"/>
    </source>
</evidence>
<dbReference type="GeneID" id="61168733"/>
<dbReference type="GO" id="GO:0003677">
    <property type="term" value="F:DNA binding"/>
    <property type="evidence" value="ECO:0007669"/>
    <property type="project" value="UniProtKB-KW"/>
</dbReference>
<dbReference type="Proteomes" id="UP000582487">
    <property type="component" value="Unassembled WGS sequence"/>
</dbReference>
<reference evidence="1 4" key="2">
    <citation type="submission" date="2020-04" db="EMBL/GenBank/DDBJ databases">
        <title>Antimicrobial susceptibility and clonality of vaginal-derived multi-drug resistant Mobiluncus isolates in China.</title>
        <authorList>
            <person name="Zhang X."/>
        </authorList>
    </citation>
    <scope>NUCLEOTIDE SEQUENCE [LARGE SCALE GENOMIC DNA]</scope>
    <source>
        <strain evidence="1 4">7</strain>
    </source>
</reference>
<gene>
    <name evidence="1" type="ORF">HHJ74_04870</name>
    <name evidence="2" type="ORF">NCTC11819_01193</name>
</gene>
<accession>A0A2X1RGU2</accession>
<dbReference type="AlphaFoldDB" id="A0A2X1RGU2"/>
<dbReference type="OrthoDB" id="4761938at2"/>
<organism evidence="1 4">
    <name type="scientific">Mobiluncus mulieris</name>
    <dbReference type="NCBI Taxonomy" id="2052"/>
    <lineage>
        <taxon>Bacteria</taxon>
        <taxon>Bacillati</taxon>
        <taxon>Actinomycetota</taxon>
        <taxon>Actinomycetes</taxon>
        <taxon>Actinomycetales</taxon>
        <taxon>Actinomycetaceae</taxon>
        <taxon>Mobiluncus</taxon>
    </lineage>
</organism>
<comment type="caution">
    <text evidence="1">The sequence shown here is derived from an EMBL/GenBank/DDBJ whole genome shotgun (WGS) entry which is preliminary data.</text>
</comment>
<name>A0A2X1RGU2_9ACTO</name>
<dbReference type="EMBL" id="JABCUV010000004">
    <property type="protein sequence ID" value="NMW93030.1"/>
    <property type="molecule type" value="Genomic_DNA"/>
</dbReference>
<protein>
    <submittedName>
        <fullName evidence="1">DNA-binding protein</fullName>
    </submittedName>
</protein>
<sequence>MAEINLVLNGDPGEITAEAFSAALSHLIKLIRSVDGGADTALTVTGLAMGSVSATLDTEKAVADRVNRGIAQLRNTPEIPPGWHRKTLRELDYLGRIGTDKHSNGVTGVSLSIGDETAHLDTELARNIQEASIPITQALTTIRGRLFAYSHKTNEDSRYVMIQPQGRTPAVRVNVPDILEDTAIRLIEKQVEVLGLGTRDDGVTLKTIDAQRIEAMSDSIPELSIDDIIGSWETVPGVVPDSVHLVREVRDAW</sequence>
<keyword evidence="1" id="KW-0238">DNA-binding</keyword>
<reference evidence="2 3" key="1">
    <citation type="submission" date="2018-06" db="EMBL/GenBank/DDBJ databases">
        <authorList>
            <consortium name="Pathogen Informatics"/>
            <person name="Doyle S."/>
        </authorList>
    </citation>
    <scope>NUCLEOTIDE SEQUENCE [LARGE SCALE GENOMIC DNA]</scope>
    <source>
        <strain evidence="2 3">NCTC11819</strain>
    </source>
</reference>
<evidence type="ECO:0000313" key="4">
    <source>
        <dbReference type="Proteomes" id="UP000582487"/>
    </source>
</evidence>
<dbReference type="EMBL" id="UGGQ01000006">
    <property type="protein sequence ID" value="STO16623.1"/>
    <property type="molecule type" value="Genomic_DNA"/>
</dbReference>
<dbReference type="RefSeq" id="WP_004011566.1">
    <property type="nucleotide sequence ID" value="NZ_CAMPUA010000021.1"/>
</dbReference>
<proteinExistence type="predicted"/>
<evidence type="ECO:0000313" key="2">
    <source>
        <dbReference type="EMBL" id="STO16623.1"/>
    </source>
</evidence>
<dbReference type="Proteomes" id="UP000255284">
    <property type="component" value="Unassembled WGS sequence"/>
</dbReference>
<evidence type="ECO:0000313" key="3">
    <source>
        <dbReference type="Proteomes" id="UP000255284"/>
    </source>
</evidence>